<proteinExistence type="predicted"/>
<sequence length="148" mass="16519">MATYITRASRVADLQRNFEIWQTAVEATHDFLSDEDRAAIADLVRDKFLPNAELTVAVDDSDIAHGFLAATGDHIDALFVHADSRGKGIGSMLLEDFRAERDNVTVDVNEQNPQACKFYESKGFRTTGRSSLDDAGRPYPIVNLRWKS</sequence>
<dbReference type="EMBL" id="WUMK01000001">
    <property type="protein sequence ID" value="MXN44124.1"/>
    <property type="molecule type" value="Genomic_DNA"/>
</dbReference>
<organism evidence="4 5">
    <name type="scientific">Shinella kummerowiae</name>
    <dbReference type="NCBI Taxonomy" id="417745"/>
    <lineage>
        <taxon>Bacteria</taxon>
        <taxon>Pseudomonadati</taxon>
        <taxon>Pseudomonadota</taxon>
        <taxon>Alphaproteobacteria</taxon>
        <taxon>Hyphomicrobiales</taxon>
        <taxon>Rhizobiaceae</taxon>
        <taxon>Shinella</taxon>
    </lineage>
</organism>
<name>A0A6N8S515_9HYPH</name>
<dbReference type="PANTHER" id="PTHR43800">
    <property type="entry name" value="PEPTIDYL-LYSINE N-ACETYLTRANSFERASE YJAB"/>
    <property type="match status" value="1"/>
</dbReference>
<dbReference type="SUPFAM" id="SSF55729">
    <property type="entry name" value="Acyl-CoA N-acyltransferases (Nat)"/>
    <property type="match status" value="1"/>
</dbReference>
<comment type="caution">
    <text evidence="4">The sequence shown here is derived from an EMBL/GenBank/DDBJ whole genome shotgun (WGS) entry which is preliminary data.</text>
</comment>
<dbReference type="Proteomes" id="UP000435802">
    <property type="component" value="Unassembled WGS sequence"/>
</dbReference>
<reference evidence="4 5" key="1">
    <citation type="submission" date="2019-12" db="EMBL/GenBank/DDBJ databases">
        <title>Shinella kummerowiae sp. nov., a symbiotic bacterium isolated from root nodules of the herbal legume Kummerowia stipulacea.</title>
        <authorList>
            <person name="Gao J."/>
        </authorList>
    </citation>
    <scope>NUCLEOTIDE SEQUENCE [LARGE SCALE GENOMIC DNA]</scope>
    <source>
        <strain evidence="4 5">CCBAU 25048</strain>
    </source>
</reference>
<dbReference type="Pfam" id="PF13673">
    <property type="entry name" value="Acetyltransf_10"/>
    <property type="match status" value="1"/>
</dbReference>
<dbReference type="CDD" id="cd04301">
    <property type="entry name" value="NAT_SF"/>
    <property type="match status" value="1"/>
</dbReference>
<dbReference type="RefSeq" id="WP_160857095.1">
    <property type="nucleotide sequence ID" value="NZ_WUMK01000001.1"/>
</dbReference>
<accession>A0A6N8S515</accession>
<dbReference type="Gene3D" id="3.40.630.30">
    <property type="match status" value="1"/>
</dbReference>
<dbReference type="GO" id="GO:0016747">
    <property type="term" value="F:acyltransferase activity, transferring groups other than amino-acyl groups"/>
    <property type="evidence" value="ECO:0007669"/>
    <property type="project" value="InterPro"/>
</dbReference>
<evidence type="ECO:0000259" key="3">
    <source>
        <dbReference type="PROSITE" id="PS51186"/>
    </source>
</evidence>
<gene>
    <name evidence="4" type="ORF">GR138_02915</name>
</gene>
<dbReference type="PROSITE" id="PS51186">
    <property type="entry name" value="GNAT"/>
    <property type="match status" value="1"/>
</dbReference>
<dbReference type="InterPro" id="IPR000182">
    <property type="entry name" value="GNAT_dom"/>
</dbReference>
<keyword evidence="2" id="KW-0012">Acyltransferase</keyword>
<dbReference type="NCBIfam" id="NF007807">
    <property type="entry name" value="PRK10514.1"/>
    <property type="match status" value="1"/>
</dbReference>
<dbReference type="OrthoDB" id="9797417at2"/>
<evidence type="ECO:0000256" key="1">
    <source>
        <dbReference type="ARBA" id="ARBA00022679"/>
    </source>
</evidence>
<evidence type="ECO:0000313" key="5">
    <source>
        <dbReference type="Proteomes" id="UP000435802"/>
    </source>
</evidence>
<evidence type="ECO:0000313" key="4">
    <source>
        <dbReference type="EMBL" id="MXN44124.1"/>
    </source>
</evidence>
<keyword evidence="1 4" id="KW-0808">Transferase</keyword>
<dbReference type="InterPro" id="IPR016181">
    <property type="entry name" value="Acyl_CoA_acyltransferase"/>
</dbReference>
<protein>
    <submittedName>
        <fullName evidence="4">Acetyltransferase</fullName>
    </submittedName>
</protein>
<dbReference type="PANTHER" id="PTHR43800:SF1">
    <property type="entry name" value="PEPTIDYL-LYSINE N-ACETYLTRANSFERASE YJAB"/>
    <property type="match status" value="1"/>
</dbReference>
<keyword evidence="5" id="KW-1185">Reference proteome</keyword>
<dbReference type="AlphaFoldDB" id="A0A6N8S515"/>
<feature type="domain" description="N-acetyltransferase" evidence="3">
    <location>
        <begin position="4"/>
        <end position="148"/>
    </location>
</feature>
<evidence type="ECO:0000256" key="2">
    <source>
        <dbReference type="ARBA" id="ARBA00023315"/>
    </source>
</evidence>